<dbReference type="GO" id="GO:0000175">
    <property type="term" value="F:3'-5'-RNA exonuclease activity"/>
    <property type="evidence" value="ECO:0007669"/>
    <property type="project" value="TreeGrafter"/>
</dbReference>
<comment type="caution">
    <text evidence="3">The sequence shown here is derived from an EMBL/GenBank/DDBJ whole genome shotgun (WGS) entry which is preliminary data.</text>
</comment>
<dbReference type="PANTHER" id="PTHR15092:SF46">
    <property type="entry name" value="PUTATIVE-RELATED"/>
    <property type="match status" value="1"/>
</dbReference>
<dbReference type="OrthoDB" id="414075at2759"/>
<dbReference type="SUPFAM" id="SSF53098">
    <property type="entry name" value="Ribonuclease H-like"/>
    <property type="match status" value="1"/>
</dbReference>
<evidence type="ECO:0000313" key="3">
    <source>
        <dbReference type="EMBL" id="KPI90280.1"/>
    </source>
</evidence>
<name>A0A0N1PGE9_LEPSE</name>
<protein>
    <submittedName>
        <fullName evidence="3">Putative Poly(A)-specific ribonuclease PARN</fullName>
    </submittedName>
</protein>
<dbReference type="EMBL" id="LJSK01000008">
    <property type="protein sequence ID" value="KPI90280.1"/>
    <property type="molecule type" value="Genomic_DNA"/>
</dbReference>
<accession>A0A0N1PGE9</accession>
<dbReference type="OMA" id="YKECIGR"/>
<dbReference type="PANTHER" id="PTHR15092">
    <property type="entry name" value="POLY A -SPECIFIC RIBONUCLEASE/TARGET OF EGR1, MEMBER 1"/>
    <property type="match status" value="1"/>
</dbReference>
<dbReference type="VEuPathDB" id="TriTrypDB:Lsey_0008_0670"/>
<feature type="compositionally biased region" description="Polar residues" evidence="2">
    <location>
        <begin position="237"/>
        <end position="248"/>
    </location>
</feature>
<dbReference type="InterPro" id="IPR051181">
    <property type="entry name" value="CAF1_poly(A)_ribonucleases"/>
</dbReference>
<organism evidence="3 4">
    <name type="scientific">Leptomonas seymouri</name>
    <dbReference type="NCBI Taxonomy" id="5684"/>
    <lineage>
        <taxon>Eukaryota</taxon>
        <taxon>Discoba</taxon>
        <taxon>Euglenozoa</taxon>
        <taxon>Kinetoplastea</taxon>
        <taxon>Metakinetoplastina</taxon>
        <taxon>Trypanosomatida</taxon>
        <taxon>Trypanosomatidae</taxon>
        <taxon>Leishmaniinae</taxon>
        <taxon>Leptomonas</taxon>
    </lineage>
</organism>
<dbReference type="Gene3D" id="3.30.420.10">
    <property type="entry name" value="Ribonuclease H-like superfamily/Ribonuclease H"/>
    <property type="match status" value="2"/>
</dbReference>
<feature type="region of interest" description="Disordered" evidence="2">
    <location>
        <begin position="226"/>
        <end position="248"/>
    </location>
</feature>
<dbReference type="AlphaFoldDB" id="A0A0N1PGE9"/>
<comment type="similarity">
    <text evidence="1">Belongs to the CAF1 family.</text>
</comment>
<proteinExistence type="inferred from homology"/>
<dbReference type="InterPro" id="IPR006941">
    <property type="entry name" value="RNase_CAF1"/>
</dbReference>
<evidence type="ECO:0000256" key="1">
    <source>
        <dbReference type="ARBA" id="ARBA00008372"/>
    </source>
</evidence>
<dbReference type="InterPro" id="IPR012337">
    <property type="entry name" value="RNaseH-like_sf"/>
</dbReference>
<reference evidence="3 4" key="1">
    <citation type="journal article" date="2015" name="PLoS Pathog.">
        <title>Leptomonas seymouri: Adaptations to the Dixenous Life Cycle Analyzed by Genome Sequencing, Transcriptome Profiling and Co-infection with Leishmania donovani.</title>
        <authorList>
            <person name="Kraeva N."/>
            <person name="Butenko A."/>
            <person name="Hlavacova J."/>
            <person name="Kostygov A."/>
            <person name="Myskova J."/>
            <person name="Grybchuk D."/>
            <person name="Lestinova T."/>
            <person name="Votypka J."/>
            <person name="Volf P."/>
            <person name="Opperdoes F."/>
            <person name="Flegontov P."/>
            <person name="Lukes J."/>
            <person name="Yurchenko V."/>
        </authorList>
    </citation>
    <scope>NUCLEOTIDE SEQUENCE [LARGE SCALE GENOMIC DNA]</scope>
    <source>
        <strain evidence="3 4">ATCC 30220</strain>
    </source>
</reference>
<dbReference type="Pfam" id="PF04857">
    <property type="entry name" value="CAF1"/>
    <property type="match status" value="1"/>
</dbReference>
<dbReference type="InterPro" id="IPR036397">
    <property type="entry name" value="RNaseH_sf"/>
</dbReference>
<evidence type="ECO:0000256" key="2">
    <source>
        <dbReference type="SAM" id="MobiDB-lite"/>
    </source>
</evidence>
<gene>
    <name evidence="3" type="ORF">ABL78_0662</name>
</gene>
<evidence type="ECO:0000313" key="4">
    <source>
        <dbReference type="Proteomes" id="UP000038009"/>
    </source>
</evidence>
<dbReference type="Proteomes" id="UP000038009">
    <property type="component" value="Unassembled WGS sequence"/>
</dbReference>
<sequence>MEITNQNAGTVLPYVAAQLRECSYFAIDLEFTGIDRDRVSAGAATPAALAELLMRQPSSMYPEKLERIKPYSIVQLGLSIFTRRSESSSTGAMAAGDATVAAAQIIYPTVHDLASELKDLIPDRADEGYYMKFLEFIVQKYRTGGSTNAWETMITLVSKEMAHAGTQACAACSGSGGHAREMAYSSRYATNSVIELLERYYFLEALFRILFRHICEHERMKCSAPTANADARERNDTQQSPSYAPTARSESYQVQTFSAYMFPAALSEAHNVSFNIETIEFLAKNNIDLMRWVRDGLRFKPLKSVVAAVAMDASWRISETEQMFQPHKALPQFTERFNTILDDLLPFSVGELQLIKFVLCLCESWTSKATSRIAKHYIGMTRSLLLFARDKISESSMPKAMFVAEDINSAEVHALAKIGITKVNLRYKRLPSSDAGKDGTSPSIGGSTLTPIATSQGYGAVLLGTILNAAEVLHKPVVVYNGYSDLMFFLLSLYGPQEMPTTLENFKILAHRHFPVLYDTRILACSGPLQELGDFTGRLPSAVEEMSKVSSVAPYVSFHFDSLAIGGKDPSLSFGAHDAGFDAMQAGKLFAYARYAITHANADYKFYLNYLATYNTLLSINLTKREDCVLQEDPAPIFFLVDSFGMRVDSIRKVLLHCGLTALVVFRDGVYTIQPVGKYCRESDYMRLAEAELSRQARSQVTLFRIDI</sequence>
<keyword evidence="4" id="KW-1185">Reference proteome</keyword>
<dbReference type="GO" id="GO:0003723">
    <property type="term" value="F:RNA binding"/>
    <property type="evidence" value="ECO:0007669"/>
    <property type="project" value="TreeGrafter"/>
</dbReference>